<proteinExistence type="predicted"/>
<name>A0A6S6THQ5_9BACT</name>
<protein>
    <submittedName>
        <fullName evidence="1">Uncharacterized protein</fullName>
    </submittedName>
</protein>
<evidence type="ECO:0000313" key="1">
    <source>
        <dbReference type="EMBL" id="CAA6820412.1"/>
    </source>
</evidence>
<dbReference type="EMBL" id="CACVAX010000057">
    <property type="protein sequence ID" value="CAA6820412.1"/>
    <property type="molecule type" value="Genomic_DNA"/>
</dbReference>
<sequence>MTNCKLKHPLAKVVTIQIRTTNEKRQTKRTYVGCITR</sequence>
<organism evidence="1">
    <name type="scientific">uncultured Sulfurovum sp</name>
    <dbReference type="NCBI Taxonomy" id="269237"/>
    <lineage>
        <taxon>Bacteria</taxon>
        <taxon>Pseudomonadati</taxon>
        <taxon>Campylobacterota</taxon>
        <taxon>Epsilonproteobacteria</taxon>
        <taxon>Campylobacterales</taxon>
        <taxon>Sulfurovaceae</taxon>
        <taxon>Sulfurovum</taxon>
        <taxon>environmental samples</taxon>
    </lineage>
</organism>
<accession>A0A6S6THQ5</accession>
<reference evidence="1" key="1">
    <citation type="submission" date="2020-01" db="EMBL/GenBank/DDBJ databases">
        <authorList>
            <person name="Meier V. D."/>
            <person name="Meier V D."/>
        </authorList>
    </citation>
    <scope>NUCLEOTIDE SEQUENCE</scope>
    <source>
        <strain evidence="1">HLG_WM_MAG_04</strain>
    </source>
</reference>
<dbReference type="AlphaFoldDB" id="A0A6S6THQ5"/>
<gene>
    <name evidence="1" type="ORF">HELGO_WM9090</name>
</gene>